<dbReference type="EMBL" id="JAALFG010000001">
    <property type="protein sequence ID" value="NGP16662.1"/>
    <property type="molecule type" value="Genomic_DNA"/>
</dbReference>
<organism evidence="1 2">
    <name type="scientific">Devosia aurantiaca</name>
    <dbReference type="NCBI Taxonomy" id="2714858"/>
    <lineage>
        <taxon>Bacteria</taxon>
        <taxon>Pseudomonadati</taxon>
        <taxon>Pseudomonadota</taxon>
        <taxon>Alphaproteobacteria</taxon>
        <taxon>Hyphomicrobiales</taxon>
        <taxon>Devosiaceae</taxon>
        <taxon>Devosia</taxon>
    </lineage>
</organism>
<reference evidence="1 2" key="2">
    <citation type="submission" date="2020-03" db="EMBL/GenBank/DDBJ databases">
        <title>Devosia chinhatensis sp. nov., isolated from a hexachlorocyclohexane (HCH) dump site in India.</title>
        <authorList>
            <person name="Kumar M."/>
            <person name="Lal R."/>
        </authorList>
    </citation>
    <scope>NUCLEOTIDE SEQUENCE [LARGE SCALE GENOMIC DNA]</scope>
    <source>
        <strain evidence="1 2">H239</strain>
    </source>
</reference>
<reference evidence="1 2" key="1">
    <citation type="submission" date="2020-02" db="EMBL/GenBank/DDBJ databases">
        <authorList>
            <person name="Khan S.A."/>
            <person name="Jeon C.O."/>
            <person name="Chun B.H."/>
        </authorList>
    </citation>
    <scope>NUCLEOTIDE SEQUENCE [LARGE SCALE GENOMIC DNA]</scope>
    <source>
        <strain evidence="1 2">H239</strain>
    </source>
</reference>
<proteinExistence type="predicted"/>
<keyword evidence="2" id="KW-1185">Reference proteome</keyword>
<dbReference type="Gene3D" id="3.40.50.300">
    <property type="entry name" value="P-loop containing nucleotide triphosphate hydrolases"/>
    <property type="match status" value="1"/>
</dbReference>
<dbReference type="AlphaFoldDB" id="A0A6M1SM99"/>
<evidence type="ECO:0000313" key="1">
    <source>
        <dbReference type="EMBL" id="NGP16662.1"/>
    </source>
</evidence>
<dbReference type="InterPro" id="IPR027417">
    <property type="entry name" value="P-loop_NTPase"/>
</dbReference>
<comment type="caution">
    <text evidence="1">The sequence shown here is derived from an EMBL/GenBank/DDBJ whole genome shotgun (WGS) entry which is preliminary data.</text>
</comment>
<accession>A0A6M1SM99</accession>
<name>A0A6M1SM99_9HYPH</name>
<gene>
    <name evidence="1" type="ORF">G5575_02230</name>
</gene>
<dbReference type="SUPFAM" id="SSF52540">
    <property type="entry name" value="P-loop containing nucleoside triphosphate hydrolases"/>
    <property type="match status" value="1"/>
</dbReference>
<evidence type="ECO:0000313" key="2">
    <source>
        <dbReference type="Proteomes" id="UP000474802"/>
    </source>
</evidence>
<sequence length="220" mass="24134">MQEVFADAIRDGGASLGFALAQAKTLMNARRPSIFYVQLAQEGQAFGLPYGPGLDWFGVDPARLVIVRTADMTEFLWAAEEMIACRSVAAVVAEVKGEPKMLNFTASRRLSLRASTSKASLFLLRYGQQRESSAGHLRWRLTPHRSGRNAYDGKGLGASRWQLRLEKGRIAGNQVDWSLEWTKNGLAVFSSAQNASFRRPATPFSRSAPALLGDRLSQAG</sequence>
<evidence type="ECO:0008006" key="3">
    <source>
        <dbReference type="Google" id="ProtNLM"/>
    </source>
</evidence>
<protein>
    <recommendedName>
        <fullName evidence="3">Protein ImuA</fullName>
    </recommendedName>
</protein>
<dbReference type="Proteomes" id="UP000474802">
    <property type="component" value="Unassembled WGS sequence"/>
</dbReference>